<reference evidence="3" key="1">
    <citation type="journal article" date="2013" name="Environ. Microbiol.">
        <title>Microbiota from the distal guts of lean and obese adolescents exhibit partial functional redundancy besides clear differences in community structure.</title>
        <authorList>
            <person name="Ferrer M."/>
            <person name="Ruiz A."/>
            <person name="Lanza F."/>
            <person name="Haange S.B."/>
            <person name="Oberbach A."/>
            <person name="Till H."/>
            <person name="Bargiela R."/>
            <person name="Campoy C."/>
            <person name="Segura M.T."/>
            <person name="Richter M."/>
            <person name="von Bergen M."/>
            <person name="Seifert J."/>
            <person name="Suarez A."/>
        </authorList>
    </citation>
    <scope>NUCLEOTIDE SEQUENCE</scope>
</reference>
<dbReference type="EMBL" id="AJWY01013441">
    <property type="protein sequence ID" value="EKC47083.1"/>
    <property type="molecule type" value="Genomic_DNA"/>
</dbReference>
<dbReference type="Gene3D" id="3.40.50.9100">
    <property type="entry name" value="Dehydroquinase, class II"/>
    <property type="match status" value="1"/>
</dbReference>
<dbReference type="GO" id="GO:0003855">
    <property type="term" value="F:3-dehydroquinate dehydratase activity"/>
    <property type="evidence" value="ECO:0007669"/>
    <property type="project" value="UniProtKB-EC"/>
</dbReference>
<sequence length="52" mass="6099">MHRLCIRQENTKDLCRKDTKKIWITIKNQVNMKIQIINGPNLNLLGVREPGI</sequence>
<feature type="non-terminal residue" evidence="3">
    <location>
        <position position="52"/>
    </location>
</feature>
<dbReference type="EC" id="4.2.1.10" evidence="1"/>
<dbReference type="InterPro" id="IPR036441">
    <property type="entry name" value="DHquinase_II_sf"/>
</dbReference>
<comment type="caution">
    <text evidence="3">The sequence shown here is derived from an EMBL/GenBank/DDBJ whole genome shotgun (WGS) entry which is preliminary data.</text>
</comment>
<organism evidence="3">
    <name type="scientific">human gut metagenome</name>
    <dbReference type="NCBI Taxonomy" id="408170"/>
    <lineage>
        <taxon>unclassified sequences</taxon>
        <taxon>metagenomes</taxon>
        <taxon>organismal metagenomes</taxon>
    </lineage>
</organism>
<dbReference type="SUPFAM" id="SSF52304">
    <property type="entry name" value="Type II 3-dehydroquinate dehydratase"/>
    <property type="match status" value="1"/>
</dbReference>
<proteinExistence type="predicted"/>
<name>K1RP40_9ZZZZ</name>
<dbReference type="AlphaFoldDB" id="K1RP40"/>
<evidence type="ECO:0000256" key="1">
    <source>
        <dbReference type="ARBA" id="ARBA00012060"/>
    </source>
</evidence>
<keyword evidence="2 3" id="KW-0456">Lyase</keyword>
<evidence type="ECO:0000256" key="2">
    <source>
        <dbReference type="ARBA" id="ARBA00023239"/>
    </source>
</evidence>
<gene>
    <name evidence="3" type="ORF">LEA_19555</name>
</gene>
<accession>K1RP40</accession>
<evidence type="ECO:0000313" key="3">
    <source>
        <dbReference type="EMBL" id="EKC47083.1"/>
    </source>
</evidence>
<protein>
    <recommendedName>
        <fullName evidence="1">3-dehydroquinate dehydratase</fullName>
        <ecNumber evidence="1">4.2.1.10</ecNumber>
    </recommendedName>
</protein>